<sequence length="213" mass="22178">MSGADIRKQLAVYLVMGLEPVLGRSPVELAGEALSGGVTMLQLREKNLPLSEVLETGRELRELCRKHEVPFLVNDRVDVALLLDADGVHVGQEDIPAVYARKLMGPGKIIGVSAGTPEEAEQAVRDGADYLGVGSIYATSSKADAGEAIGTALISEIKERWNVPQVAIGGITAANAGPVIQAGADGVAVISAITRSTDPREAAAILKKSVMSA</sequence>
<dbReference type="InterPro" id="IPR034291">
    <property type="entry name" value="TMP_synthase"/>
</dbReference>
<feature type="binding site" evidence="9">
    <location>
        <position position="94"/>
    </location>
    <ligand>
        <name>Mg(2+)</name>
        <dbReference type="ChEBI" id="CHEBI:18420"/>
    </ligand>
</feature>
<evidence type="ECO:0000259" key="12">
    <source>
        <dbReference type="Pfam" id="PF02581"/>
    </source>
</evidence>
<comment type="similarity">
    <text evidence="9 10">Belongs to the thiamine-phosphate synthase family.</text>
</comment>
<dbReference type="HAMAP" id="MF_00097">
    <property type="entry name" value="TMP_synthase"/>
    <property type="match status" value="1"/>
</dbReference>
<dbReference type="Gene3D" id="3.20.20.70">
    <property type="entry name" value="Aldolase class I"/>
    <property type="match status" value="1"/>
</dbReference>
<feature type="binding site" evidence="9">
    <location>
        <begin position="42"/>
        <end position="46"/>
    </location>
    <ligand>
        <name>4-amino-2-methyl-5-(diphosphooxymethyl)pyrimidine</name>
        <dbReference type="ChEBI" id="CHEBI:57841"/>
    </ligand>
</feature>
<dbReference type="GO" id="GO:0004789">
    <property type="term" value="F:thiamine-phosphate diphosphorylase activity"/>
    <property type="evidence" value="ECO:0007669"/>
    <property type="project" value="UniProtKB-UniRule"/>
</dbReference>
<comment type="cofactor">
    <cofactor evidence="9">
        <name>Mg(2+)</name>
        <dbReference type="ChEBI" id="CHEBI:18420"/>
    </cofactor>
    <text evidence="9">Binds 1 Mg(2+) ion per subunit.</text>
</comment>
<dbReference type="InterPro" id="IPR036206">
    <property type="entry name" value="ThiamineP_synth_sf"/>
</dbReference>
<feature type="binding site" evidence="9">
    <location>
        <begin position="190"/>
        <end position="191"/>
    </location>
    <ligand>
        <name>2-[(2R,5Z)-2-carboxy-4-methylthiazol-5(2H)-ylidene]ethyl phosphate</name>
        <dbReference type="ChEBI" id="CHEBI:62899"/>
    </ligand>
</feature>
<comment type="catalytic activity">
    <reaction evidence="8 9 10">
        <text>2-[(2R,5Z)-2-carboxy-4-methylthiazol-5(2H)-ylidene]ethyl phosphate + 4-amino-2-methyl-5-(diphosphooxymethyl)pyrimidine + 2 H(+) = thiamine phosphate + CO2 + diphosphate</text>
        <dbReference type="Rhea" id="RHEA:47844"/>
        <dbReference type="ChEBI" id="CHEBI:15378"/>
        <dbReference type="ChEBI" id="CHEBI:16526"/>
        <dbReference type="ChEBI" id="CHEBI:33019"/>
        <dbReference type="ChEBI" id="CHEBI:37575"/>
        <dbReference type="ChEBI" id="CHEBI:57841"/>
        <dbReference type="ChEBI" id="CHEBI:62899"/>
        <dbReference type="EC" id="2.5.1.3"/>
    </reaction>
</comment>
<feature type="binding site" evidence="9">
    <location>
        <position position="75"/>
    </location>
    <ligand>
        <name>Mg(2+)</name>
        <dbReference type="ChEBI" id="CHEBI:18420"/>
    </ligand>
</feature>
<dbReference type="GO" id="GO:0009229">
    <property type="term" value="P:thiamine diphosphate biosynthetic process"/>
    <property type="evidence" value="ECO:0007669"/>
    <property type="project" value="UniProtKB-UniRule"/>
</dbReference>
<feature type="binding site" evidence="9">
    <location>
        <begin position="139"/>
        <end position="141"/>
    </location>
    <ligand>
        <name>2-[(2R,5Z)-2-carboxy-4-methylthiazol-5(2H)-ylidene]ethyl phosphate</name>
        <dbReference type="ChEBI" id="CHEBI:62899"/>
    </ligand>
</feature>
<dbReference type="PANTHER" id="PTHR20857:SF15">
    <property type="entry name" value="THIAMINE-PHOSPHATE SYNTHASE"/>
    <property type="match status" value="1"/>
</dbReference>
<feature type="binding site" evidence="9">
    <location>
        <position position="74"/>
    </location>
    <ligand>
        <name>4-amino-2-methyl-5-(diphosphooxymethyl)pyrimidine</name>
        <dbReference type="ChEBI" id="CHEBI:57841"/>
    </ligand>
</feature>
<keyword evidence="4 9" id="KW-0460">Magnesium</keyword>
<evidence type="ECO:0000313" key="13">
    <source>
        <dbReference type="EMBL" id="WNQ13623.1"/>
    </source>
</evidence>
<dbReference type="KEGG" id="paun:MJA45_11585"/>
<comment type="catalytic activity">
    <reaction evidence="6 9 10">
        <text>4-methyl-5-(2-phosphooxyethyl)-thiazole + 4-amino-2-methyl-5-(diphosphooxymethyl)pyrimidine + H(+) = thiamine phosphate + diphosphate</text>
        <dbReference type="Rhea" id="RHEA:22328"/>
        <dbReference type="ChEBI" id="CHEBI:15378"/>
        <dbReference type="ChEBI" id="CHEBI:33019"/>
        <dbReference type="ChEBI" id="CHEBI:37575"/>
        <dbReference type="ChEBI" id="CHEBI:57841"/>
        <dbReference type="ChEBI" id="CHEBI:58296"/>
        <dbReference type="EC" id="2.5.1.3"/>
    </reaction>
</comment>
<protein>
    <recommendedName>
        <fullName evidence="9">Thiamine-phosphate synthase</fullName>
        <shortName evidence="9">TP synthase</shortName>
        <shortName evidence="9">TPS</shortName>
        <ecNumber evidence="9">2.5.1.3</ecNumber>
    </recommendedName>
    <alternativeName>
        <fullName evidence="9">Thiamine-phosphate pyrophosphorylase</fullName>
        <shortName evidence="9">TMP pyrophosphorylase</shortName>
        <shortName evidence="9">TMP-PPase</shortName>
    </alternativeName>
</protein>
<comment type="pathway">
    <text evidence="1 9 11">Cofactor biosynthesis; thiamine diphosphate biosynthesis; thiamine phosphate from 4-amino-2-methyl-5-diphosphomethylpyrimidine and 4-methyl-5-(2-phosphoethyl)-thiazole: step 1/1.</text>
</comment>
<proteinExistence type="inferred from homology"/>
<keyword evidence="5 9" id="KW-0784">Thiamine biosynthesis</keyword>
<dbReference type="AlphaFoldDB" id="A0AA96LII1"/>
<dbReference type="GO" id="GO:0000287">
    <property type="term" value="F:magnesium ion binding"/>
    <property type="evidence" value="ECO:0007669"/>
    <property type="project" value="UniProtKB-UniRule"/>
</dbReference>
<dbReference type="GO" id="GO:0005737">
    <property type="term" value="C:cytoplasm"/>
    <property type="evidence" value="ECO:0007669"/>
    <property type="project" value="TreeGrafter"/>
</dbReference>
<dbReference type="EMBL" id="CP130318">
    <property type="protein sequence ID" value="WNQ13623.1"/>
    <property type="molecule type" value="Genomic_DNA"/>
</dbReference>
<evidence type="ECO:0000256" key="8">
    <source>
        <dbReference type="ARBA" id="ARBA00047883"/>
    </source>
</evidence>
<dbReference type="InterPro" id="IPR022998">
    <property type="entry name" value="ThiamineP_synth_TenI"/>
</dbReference>
<dbReference type="NCBIfam" id="TIGR00693">
    <property type="entry name" value="thiE"/>
    <property type="match status" value="1"/>
</dbReference>
<reference evidence="13 14" key="1">
    <citation type="submission" date="2022-02" db="EMBL/GenBank/DDBJ databases">
        <title>Paenibacillus sp. MBLB1776 Whole Genome Shotgun Sequencing.</title>
        <authorList>
            <person name="Hwang C.Y."/>
            <person name="Cho E.-S."/>
            <person name="Seo M.-J."/>
        </authorList>
    </citation>
    <scope>NUCLEOTIDE SEQUENCE [LARGE SCALE GENOMIC DNA]</scope>
    <source>
        <strain evidence="13 14">MBLB1776</strain>
    </source>
</reference>
<dbReference type="EC" id="2.5.1.3" evidence="9"/>
<name>A0AA96LII1_9BACL</name>
<feature type="binding site" evidence="9">
    <location>
        <position position="142"/>
    </location>
    <ligand>
        <name>4-amino-2-methyl-5-(diphosphooxymethyl)pyrimidine</name>
        <dbReference type="ChEBI" id="CHEBI:57841"/>
    </ligand>
</feature>
<evidence type="ECO:0000256" key="10">
    <source>
        <dbReference type="RuleBase" id="RU003826"/>
    </source>
</evidence>
<feature type="domain" description="Thiamine phosphate synthase/TenI" evidence="12">
    <location>
        <begin position="12"/>
        <end position="193"/>
    </location>
</feature>
<dbReference type="RefSeq" id="WP_315607406.1">
    <property type="nucleotide sequence ID" value="NZ_CP130318.1"/>
</dbReference>
<evidence type="ECO:0000256" key="5">
    <source>
        <dbReference type="ARBA" id="ARBA00022977"/>
    </source>
</evidence>
<evidence type="ECO:0000256" key="9">
    <source>
        <dbReference type="HAMAP-Rule" id="MF_00097"/>
    </source>
</evidence>
<dbReference type="PANTHER" id="PTHR20857">
    <property type="entry name" value="THIAMINE-PHOSPHATE PYROPHOSPHORYLASE"/>
    <property type="match status" value="1"/>
</dbReference>
<organism evidence="13 14">
    <name type="scientific">Paenibacillus aurantius</name>
    <dbReference type="NCBI Taxonomy" id="2918900"/>
    <lineage>
        <taxon>Bacteria</taxon>
        <taxon>Bacillati</taxon>
        <taxon>Bacillota</taxon>
        <taxon>Bacilli</taxon>
        <taxon>Bacillales</taxon>
        <taxon>Paenibacillaceae</taxon>
        <taxon>Paenibacillus</taxon>
    </lineage>
</organism>
<gene>
    <name evidence="9 13" type="primary">thiE</name>
    <name evidence="13" type="ORF">MJA45_11585</name>
</gene>
<evidence type="ECO:0000256" key="4">
    <source>
        <dbReference type="ARBA" id="ARBA00022842"/>
    </source>
</evidence>
<keyword evidence="14" id="KW-1185">Reference proteome</keyword>
<keyword evidence="3 9" id="KW-0479">Metal-binding</keyword>
<feature type="binding site" evidence="9">
    <location>
        <position position="113"/>
    </location>
    <ligand>
        <name>4-amino-2-methyl-5-(diphosphooxymethyl)pyrimidine</name>
        <dbReference type="ChEBI" id="CHEBI:57841"/>
    </ligand>
</feature>
<dbReference type="Proteomes" id="UP001305702">
    <property type="component" value="Chromosome"/>
</dbReference>
<evidence type="ECO:0000256" key="11">
    <source>
        <dbReference type="RuleBase" id="RU004253"/>
    </source>
</evidence>
<keyword evidence="2 9" id="KW-0808">Transferase</keyword>
<evidence type="ECO:0000256" key="2">
    <source>
        <dbReference type="ARBA" id="ARBA00022679"/>
    </source>
</evidence>
<evidence type="ECO:0000256" key="7">
    <source>
        <dbReference type="ARBA" id="ARBA00047851"/>
    </source>
</evidence>
<comment type="catalytic activity">
    <reaction evidence="7 9 10">
        <text>2-(2-carboxy-4-methylthiazol-5-yl)ethyl phosphate + 4-amino-2-methyl-5-(diphosphooxymethyl)pyrimidine + 2 H(+) = thiamine phosphate + CO2 + diphosphate</text>
        <dbReference type="Rhea" id="RHEA:47848"/>
        <dbReference type="ChEBI" id="CHEBI:15378"/>
        <dbReference type="ChEBI" id="CHEBI:16526"/>
        <dbReference type="ChEBI" id="CHEBI:33019"/>
        <dbReference type="ChEBI" id="CHEBI:37575"/>
        <dbReference type="ChEBI" id="CHEBI:57841"/>
        <dbReference type="ChEBI" id="CHEBI:62890"/>
        <dbReference type="EC" id="2.5.1.3"/>
    </reaction>
</comment>
<dbReference type="Pfam" id="PF02581">
    <property type="entry name" value="TMP-TENI"/>
    <property type="match status" value="1"/>
</dbReference>
<evidence type="ECO:0000256" key="1">
    <source>
        <dbReference type="ARBA" id="ARBA00005165"/>
    </source>
</evidence>
<feature type="binding site" evidence="9">
    <location>
        <position position="170"/>
    </location>
    <ligand>
        <name>2-[(2R,5Z)-2-carboxy-4-methylthiazol-5(2H)-ylidene]ethyl phosphate</name>
        <dbReference type="ChEBI" id="CHEBI:62899"/>
    </ligand>
</feature>
<accession>A0AA96LII1</accession>
<evidence type="ECO:0000256" key="3">
    <source>
        <dbReference type="ARBA" id="ARBA00022723"/>
    </source>
</evidence>
<dbReference type="InterPro" id="IPR013785">
    <property type="entry name" value="Aldolase_TIM"/>
</dbReference>
<dbReference type="GO" id="GO:0009228">
    <property type="term" value="P:thiamine biosynthetic process"/>
    <property type="evidence" value="ECO:0007669"/>
    <property type="project" value="UniProtKB-KW"/>
</dbReference>
<evidence type="ECO:0000313" key="14">
    <source>
        <dbReference type="Proteomes" id="UP001305702"/>
    </source>
</evidence>
<comment type="function">
    <text evidence="9">Condenses 4-methyl-5-(beta-hydroxyethyl)thiazole monophosphate (THZ-P) and 2-methyl-4-amino-5-hydroxymethyl pyrimidine pyrophosphate (HMP-PP) to form thiamine monophosphate (TMP).</text>
</comment>
<dbReference type="CDD" id="cd00564">
    <property type="entry name" value="TMP_TenI"/>
    <property type="match status" value="1"/>
</dbReference>
<dbReference type="FunFam" id="3.20.20.70:FF:000096">
    <property type="entry name" value="Thiamine-phosphate synthase"/>
    <property type="match status" value="1"/>
</dbReference>
<dbReference type="SUPFAM" id="SSF51391">
    <property type="entry name" value="Thiamin phosphate synthase"/>
    <property type="match status" value="1"/>
</dbReference>
<evidence type="ECO:0000256" key="6">
    <source>
        <dbReference type="ARBA" id="ARBA00047334"/>
    </source>
</evidence>